<evidence type="ECO:0000313" key="1">
    <source>
        <dbReference type="EMBL" id="KKM66149.1"/>
    </source>
</evidence>
<dbReference type="AlphaFoldDB" id="A0A0F9J8M3"/>
<protein>
    <submittedName>
        <fullName evidence="1">Uncharacterized protein</fullName>
    </submittedName>
</protein>
<reference evidence="1" key="1">
    <citation type="journal article" date="2015" name="Nature">
        <title>Complex archaea that bridge the gap between prokaryotes and eukaryotes.</title>
        <authorList>
            <person name="Spang A."/>
            <person name="Saw J.H."/>
            <person name="Jorgensen S.L."/>
            <person name="Zaremba-Niedzwiedzka K."/>
            <person name="Martijn J."/>
            <person name="Lind A.E."/>
            <person name="van Eijk R."/>
            <person name="Schleper C."/>
            <person name="Guy L."/>
            <person name="Ettema T.J."/>
        </authorList>
    </citation>
    <scope>NUCLEOTIDE SEQUENCE</scope>
</reference>
<dbReference type="EMBL" id="LAZR01010591">
    <property type="protein sequence ID" value="KKM66149.1"/>
    <property type="molecule type" value="Genomic_DNA"/>
</dbReference>
<proteinExistence type="predicted"/>
<accession>A0A0F9J8M3</accession>
<comment type="caution">
    <text evidence="1">The sequence shown here is derived from an EMBL/GenBank/DDBJ whole genome shotgun (WGS) entry which is preliminary data.</text>
</comment>
<organism evidence="1">
    <name type="scientific">marine sediment metagenome</name>
    <dbReference type="NCBI Taxonomy" id="412755"/>
    <lineage>
        <taxon>unclassified sequences</taxon>
        <taxon>metagenomes</taxon>
        <taxon>ecological metagenomes</taxon>
    </lineage>
</organism>
<sequence>MNIGIKLLNLASNCTRIRNCIEDYVASIYPFDLHIGWFMGGINYQYPDKPDDGSIGFIAFNVQGKSRLKLKTARYLTRKCELNGGASLNDEQIRILSEKINSLLWTAEELNDIELIRGPDITQAYNDEIGGSSCMTGYNSSYTKLYEINPTRFEMLIICRGNDSARAIIHKLDNSQKLLGVIYTTAEHLLDEMEKYAIGQNWILCTDNSQDKTVWIMSGLYFYDGEIPYMDVLTGGEIYDNLLTVSYNPGSFELCNQNGDLEDGHPCENCGDRVHEDNVYNDNDGNVYCEYCFNESFFQCPGCDAVTHNNDTVHIQDKEIYVCQYCADKHYYKCETCGDYYELDNVQIFNDSTYCESCFDEITDYCENCSELFYTEDLTSVNDNGLLCADCATV</sequence>
<name>A0A0F9J8M3_9ZZZZ</name>
<gene>
    <name evidence="1" type="ORF">LCGC14_1484120</name>
</gene>